<gene>
    <name evidence="9" type="ORF">BFV08_06535</name>
    <name evidence="8" type="ORF">DM677_10035</name>
    <name evidence="7" type="ORF">DPE57_13490</name>
    <name evidence="11" type="ORF">DQK10_00825</name>
    <name evidence="10" type="ORF">G4R07_000375</name>
</gene>
<dbReference type="EMBL" id="RVCL01000001">
    <property type="protein sequence ID" value="MLO03276.1"/>
    <property type="molecule type" value="Genomic_DNA"/>
</dbReference>
<keyword evidence="3 11" id="KW-0808">Transferase</keyword>
<sequence length="377" mass="43653">MRKDQEYWYLITKELLNKAGIEINGSRDWDIKIINPLFFKKVICSGSLGLGESYMDGWWECSRIDELVYRLLYHNMEKQLPRNLVDTLRVLAARLINRQSRKRAKTVARKHYDLGNKFFSIVLDPYMQYSCAYWQNSQDLAQAQEAKLHLICRKLELQPGMTLLDIGCGWGGLAEFAARFYGVSVFGVTISAEQKKFAEQRCAGLDVTISLQDYRDITSRFDRVVSVGMFEHVGQKNYPVFFSTVNRSLKPGGIFLLHTIGSNISKINSDAFLNKYIFPNATLPSISQLMLASEPYFIMEDLHSFGPQYDKTLLAWHAHFIDNWADIERISERYDERFKRMFTFYLSSCAGAFRARHMQLWQIIFSRGIVGSVTVIR</sequence>
<dbReference type="PANTHER" id="PTHR43667:SF1">
    <property type="entry name" value="CYCLOPROPANE-FATTY-ACYL-PHOSPHOLIPID SYNTHASE"/>
    <property type="match status" value="1"/>
</dbReference>
<dbReference type="SUPFAM" id="SSF53335">
    <property type="entry name" value="S-adenosyl-L-methionine-dependent methyltransferases"/>
    <property type="match status" value="1"/>
</dbReference>
<dbReference type="NCBIfam" id="NF008686">
    <property type="entry name" value="PRK11705.1"/>
    <property type="match status" value="1"/>
</dbReference>
<keyword evidence="5" id="KW-0443">Lipid metabolism</keyword>
<evidence type="ECO:0000313" key="9">
    <source>
        <dbReference type="EMBL" id="ECT7927077.1"/>
    </source>
</evidence>
<dbReference type="GO" id="GO:0008610">
    <property type="term" value="P:lipid biosynthetic process"/>
    <property type="evidence" value="ECO:0007669"/>
    <property type="project" value="InterPro"/>
</dbReference>
<evidence type="ECO:0000256" key="2">
    <source>
        <dbReference type="ARBA" id="ARBA00022603"/>
    </source>
</evidence>
<evidence type="ECO:0000256" key="4">
    <source>
        <dbReference type="ARBA" id="ARBA00022691"/>
    </source>
</evidence>
<reference evidence="9" key="3">
    <citation type="submission" date="2018-07" db="EMBL/GenBank/DDBJ databases">
        <authorList>
            <consortium name="PulseNet: The National Subtyping Network for Foodborne Disease Surveillance"/>
            <person name="Tarr C.L."/>
            <person name="Trees E."/>
            <person name="Katz L.S."/>
            <person name="Carleton-Romer H.A."/>
            <person name="Stroika S."/>
            <person name="Kucerova Z."/>
            <person name="Roache K.F."/>
            <person name="Sabol A.L."/>
            <person name="Besser J."/>
            <person name="Gerner-Smidt P."/>
        </authorList>
    </citation>
    <scope>NUCLEOTIDE SEQUENCE</scope>
    <source>
        <strain evidence="9">PNUSAS003387</strain>
    </source>
</reference>
<evidence type="ECO:0000313" key="11">
    <source>
        <dbReference type="EMBL" id="MLO03276.1"/>
    </source>
</evidence>
<dbReference type="EMBL" id="AAKNWZ010000002">
    <property type="protein sequence ID" value="ECT7927077.1"/>
    <property type="molecule type" value="Genomic_DNA"/>
</dbReference>
<reference evidence="10" key="4">
    <citation type="submission" date="2018-07" db="EMBL/GenBank/DDBJ databases">
        <authorList>
            <consortium name="NCBI Pathogen Detection Project"/>
        </authorList>
    </citation>
    <scope>NUCLEOTIDE SEQUENCE</scope>
    <source>
        <strain evidence="10">M210</strain>
    </source>
</reference>
<dbReference type="PANTHER" id="PTHR43667">
    <property type="entry name" value="CYCLOPROPANE-FATTY-ACYL-PHOSPHOLIPID SYNTHASE"/>
    <property type="match status" value="1"/>
</dbReference>
<evidence type="ECO:0000256" key="3">
    <source>
        <dbReference type="ARBA" id="ARBA00022679"/>
    </source>
</evidence>
<name>A0A5I6N0T7_SALET</name>
<reference evidence="10" key="1">
    <citation type="journal article" date="2018" name="Genome Biol.">
        <title>SKESA: strategic k-mer extension for scrupulous assemblies.</title>
        <authorList>
            <person name="Souvorov A."/>
            <person name="Agarwala R."/>
            <person name="Lipman D.J."/>
        </authorList>
    </citation>
    <scope>NUCLEOTIDE SEQUENCE</scope>
    <source>
        <strain evidence="10">M210</strain>
    </source>
</reference>
<organism evidence="11">
    <name type="scientific">Salmonella enterica subsp. enterica serovar Reading</name>
    <dbReference type="NCBI Taxonomy" id="165302"/>
    <lineage>
        <taxon>Bacteria</taxon>
        <taxon>Pseudomonadati</taxon>
        <taxon>Pseudomonadota</taxon>
        <taxon>Gammaproteobacteria</taxon>
        <taxon>Enterobacterales</taxon>
        <taxon>Enterobacteriaceae</taxon>
        <taxon>Salmonella</taxon>
    </lineage>
</organism>
<evidence type="ECO:0000313" key="8">
    <source>
        <dbReference type="EMBL" id="EBU9893484.1"/>
    </source>
</evidence>
<protein>
    <submittedName>
        <fullName evidence="11">Cyclopropane fatty acyl phospholipid synthase</fullName>
        <ecNumber evidence="11">2.1.1.79</ecNumber>
    </submittedName>
</protein>
<evidence type="ECO:0000256" key="6">
    <source>
        <dbReference type="PIRSR" id="PIRSR003085-1"/>
    </source>
</evidence>
<accession>A0A5I6N0T7</accession>
<dbReference type="PIRSF" id="PIRSF003085">
    <property type="entry name" value="CMAS"/>
    <property type="match status" value="1"/>
</dbReference>
<dbReference type="EC" id="2.1.1.79" evidence="11"/>
<dbReference type="InterPro" id="IPR050723">
    <property type="entry name" value="CFA/CMAS"/>
</dbReference>
<dbReference type="CDD" id="cd02440">
    <property type="entry name" value="AdoMet_MTases"/>
    <property type="match status" value="1"/>
</dbReference>
<dbReference type="Gene3D" id="3.40.50.150">
    <property type="entry name" value="Vaccinia Virus protein VP39"/>
    <property type="match status" value="1"/>
</dbReference>
<dbReference type="Proteomes" id="UP000885381">
    <property type="component" value="Unassembled WGS sequence"/>
</dbReference>
<comment type="similarity">
    <text evidence="1">Belongs to the CFA/CMAS family.</text>
</comment>
<dbReference type="Pfam" id="PF02353">
    <property type="entry name" value="CMAS"/>
    <property type="match status" value="1"/>
</dbReference>
<reference evidence="11" key="2">
    <citation type="submission" date="2018-06" db="EMBL/GenBank/DDBJ databases">
        <authorList>
            <person name="Ashton P.M."/>
            <person name="Dallman T."/>
            <person name="Nair S."/>
            <person name="De Pinna E."/>
            <person name="Peters T."/>
            <person name="Grant K."/>
        </authorList>
    </citation>
    <scope>NUCLEOTIDE SEQUENCE [LARGE SCALE GENOMIC DNA]</scope>
    <source>
        <strain evidence="7">146074</strain>
        <strain evidence="11">275776</strain>
        <strain evidence="8">298956</strain>
    </source>
</reference>
<dbReference type="InterPro" id="IPR029063">
    <property type="entry name" value="SAM-dependent_MTases_sf"/>
</dbReference>
<evidence type="ECO:0000256" key="1">
    <source>
        <dbReference type="ARBA" id="ARBA00010815"/>
    </source>
</evidence>
<dbReference type="AlphaFoldDB" id="A0A5I6N0T7"/>
<dbReference type="InterPro" id="IPR003333">
    <property type="entry name" value="CMAS"/>
</dbReference>
<evidence type="ECO:0000313" key="7">
    <source>
        <dbReference type="EMBL" id="EBS3932894.1"/>
    </source>
</evidence>
<keyword evidence="4" id="KW-0949">S-adenosyl-L-methionine</keyword>
<proteinExistence type="inferred from homology"/>
<evidence type="ECO:0000313" key="10">
    <source>
        <dbReference type="EMBL" id="HAE8735304.1"/>
    </source>
</evidence>
<comment type="caution">
    <text evidence="11">The sequence shown here is derived from an EMBL/GenBank/DDBJ whole genome shotgun (WGS) entry which is preliminary data.</text>
</comment>
<dbReference type="RefSeq" id="WP_079921569.1">
    <property type="nucleotide sequence ID" value="NZ_MZFK01000001.1"/>
</dbReference>
<evidence type="ECO:0000256" key="5">
    <source>
        <dbReference type="ARBA" id="ARBA00023098"/>
    </source>
</evidence>
<keyword evidence="2 11" id="KW-0489">Methyltransferase</keyword>
<dbReference type="EMBL" id="DAATIJ010000001">
    <property type="protein sequence ID" value="HAE8735304.1"/>
    <property type="molecule type" value="Genomic_DNA"/>
</dbReference>
<dbReference type="GO" id="GO:0008825">
    <property type="term" value="F:cyclopropane-fatty-acyl-phospholipid synthase activity"/>
    <property type="evidence" value="ECO:0007669"/>
    <property type="project" value="UniProtKB-EC"/>
</dbReference>
<dbReference type="EMBL" id="AAGVGK010000013">
    <property type="protein sequence ID" value="EBS3932894.1"/>
    <property type="molecule type" value="Genomic_DNA"/>
</dbReference>
<feature type="active site" evidence="6">
    <location>
        <position position="349"/>
    </location>
</feature>
<dbReference type="EMBL" id="AAHDUY010000006">
    <property type="protein sequence ID" value="EBU9893484.1"/>
    <property type="molecule type" value="Genomic_DNA"/>
</dbReference>
<dbReference type="GO" id="GO:0032259">
    <property type="term" value="P:methylation"/>
    <property type="evidence" value="ECO:0007669"/>
    <property type="project" value="UniProtKB-KW"/>
</dbReference>